<protein>
    <submittedName>
        <fullName evidence="2">Uncharacterized protein</fullName>
    </submittedName>
</protein>
<evidence type="ECO:0000313" key="2">
    <source>
        <dbReference type="EMBL" id="KAK9725500.1"/>
    </source>
</evidence>
<name>A0AAW1KSH7_SAPOF</name>
<dbReference type="PANTHER" id="PTHR33881:SF7">
    <property type="entry name" value="NEUROGENIC LOCUS NOTCH-LIKE PROTEIN"/>
    <property type="match status" value="1"/>
</dbReference>
<dbReference type="Proteomes" id="UP001443914">
    <property type="component" value="Unassembled WGS sequence"/>
</dbReference>
<gene>
    <name evidence="2" type="ORF">RND81_05G148400</name>
</gene>
<sequence length="223" mass="23527">MSSIIIVTIFAVVLTFTPCHYATTASDILAPLLSPAISVDAGELCKGVACGKGKCKMSEDNKIMYECECDPGWKQSLFSNVSVPKFLPCVVPNCTLNHSCSEGAAPPQSGNTVSNSSILEPCRWANCGGGECNTKSGFNYACVCNEGYSNLLNNTAFPCFKECSFGGDCSNLGLTLSNTSSTQVSPPSLADSGTNQAKSLQHKASFSAMIALAMSMVPFLYIY</sequence>
<accession>A0AAW1KSH7</accession>
<proteinExistence type="predicted"/>
<evidence type="ECO:0000313" key="3">
    <source>
        <dbReference type="Proteomes" id="UP001443914"/>
    </source>
</evidence>
<comment type="caution">
    <text evidence="2">The sequence shown here is derived from an EMBL/GenBank/DDBJ whole genome shotgun (WGS) entry which is preliminary data.</text>
</comment>
<keyword evidence="3" id="KW-1185">Reference proteome</keyword>
<dbReference type="AlphaFoldDB" id="A0AAW1KSH7"/>
<organism evidence="2 3">
    <name type="scientific">Saponaria officinalis</name>
    <name type="common">Common soapwort</name>
    <name type="synonym">Lychnis saponaria</name>
    <dbReference type="NCBI Taxonomy" id="3572"/>
    <lineage>
        <taxon>Eukaryota</taxon>
        <taxon>Viridiplantae</taxon>
        <taxon>Streptophyta</taxon>
        <taxon>Embryophyta</taxon>
        <taxon>Tracheophyta</taxon>
        <taxon>Spermatophyta</taxon>
        <taxon>Magnoliopsida</taxon>
        <taxon>eudicotyledons</taxon>
        <taxon>Gunneridae</taxon>
        <taxon>Pentapetalae</taxon>
        <taxon>Caryophyllales</taxon>
        <taxon>Caryophyllaceae</taxon>
        <taxon>Caryophylleae</taxon>
        <taxon>Saponaria</taxon>
    </lineage>
</organism>
<evidence type="ECO:0000256" key="1">
    <source>
        <dbReference type="SAM" id="SignalP"/>
    </source>
</evidence>
<feature type="signal peptide" evidence="1">
    <location>
        <begin position="1"/>
        <end position="15"/>
    </location>
</feature>
<keyword evidence="1" id="KW-0732">Signal</keyword>
<feature type="chain" id="PRO_5043867170" evidence="1">
    <location>
        <begin position="16"/>
        <end position="223"/>
    </location>
</feature>
<dbReference type="PANTHER" id="PTHR33881">
    <property type="entry name" value="NEUROGENIC LOCUS NOTCH-LIKE PROTEIN"/>
    <property type="match status" value="1"/>
</dbReference>
<reference evidence="2" key="1">
    <citation type="submission" date="2024-03" db="EMBL/GenBank/DDBJ databases">
        <title>WGS assembly of Saponaria officinalis var. Norfolk2.</title>
        <authorList>
            <person name="Jenkins J."/>
            <person name="Shu S."/>
            <person name="Grimwood J."/>
            <person name="Barry K."/>
            <person name="Goodstein D."/>
            <person name="Schmutz J."/>
            <person name="Leebens-Mack J."/>
            <person name="Osbourn A."/>
        </authorList>
    </citation>
    <scope>NUCLEOTIDE SEQUENCE [LARGE SCALE GENOMIC DNA]</scope>
    <source>
        <strain evidence="2">JIC</strain>
    </source>
</reference>
<dbReference type="EMBL" id="JBDFQZ010000005">
    <property type="protein sequence ID" value="KAK9725500.1"/>
    <property type="molecule type" value="Genomic_DNA"/>
</dbReference>